<gene>
    <name evidence="1" type="ORF">SAMN05421874_1321</name>
</gene>
<organism evidence="1 2">
    <name type="scientific">Nonomuraea maritima</name>
    <dbReference type="NCBI Taxonomy" id="683260"/>
    <lineage>
        <taxon>Bacteria</taxon>
        <taxon>Bacillati</taxon>
        <taxon>Actinomycetota</taxon>
        <taxon>Actinomycetes</taxon>
        <taxon>Streptosporangiales</taxon>
        <taxon>Streptosporangiaceae</taxon>
        <taxon>Nonomuraea</taxon>
    </lineage>
</organism>
<proteinExistence type="predicted"/>
<accession>A0A1G9NR72</accession>
<dbReference type="EMBL" id="FNFB01000032">
    <property type="protein sequence ID" value="SDL89098.1"/>
    <property type="molecule type" value="Genomic_DNA"/>
</dbReference>
<reference evidence="1 2" key="1">
    <citation type="submission" date="2016-10" db="EMBL/GenBank/DDBJ databases">
        <authorList>
            <person name="de Groot N.N."/>
        </authorList>
    </citation>
    <scope>NUCLEOTIDE SEQUENCE [LARGE SCALE GENOMIC DNA]</scope>
    <source>
        <strain evidence="1 2">CGMCC 4.5681</strain>
    </source>
</reference>
<feature type="non-terminal residue" evidence="1">
    <location>
        <position position="28"/>
    </location>
</feature>
<dbReference type="Proteomes" id="UP000198683">
    <property type="component" value="Unassembled WGS sequence"/>
</dbReference>
<sequence length="28" mass="3243">MRLFVGDDWAEDHHDVEVMDGSGRRLAK</sequence>
<name>A0A1G9NR72_9ACTN</name>
<protein>
    <submittedName>
        <fullName evidence="1">Uncharacterized protein</fullName>
    </submittedName>
</protein>
<evidence type="ECO:0000313" key="1">
    <source>
        <dbReference type="EMBL" id="SDL89098.1"/>
    </source>
</evidence>
<keyword evidence="2" id="KW-1185">Reference proteome</keyword>
<dbReference type="AlphaFoldDB" id="A0A1G9NR72"/>
<evidence type="ECO:0000313" key="2">
    <source>
        <dbReference type="Proteomes" id="UP000198683"/>
    </source>
</evidence>